<dbReference type="PROSITE" id="PS50109">
    <property type="entry name" value="HIS_KIN"/>
    <property type="match status" value="1"/>
</dbReference>
<evidence type="ECO:0000256" key="10">
    <source>
        <dbReference type="ARBA" id="ARBA00022840"/>
    </source>
</evidence>
<evidence type="ECO:0000256" key="8">
    <source>
        <dbReference type="ARBA" id="ARBA00022741"/>
    </source>
</evidence>
<dbReference type="Pfam" id="PF14689">
    <property type="entry name" value="SPOB_a"/>
    <property type="match status" value="1"/>
</dbReference>
<dbReference type="EMBL" id="FOHG01000061">
    <property type="protein sequence ID" value="SET27513.1"/>
    <property type="molecule type" value="Genomic_DNA"/>
</dbReference>
<dbReference type="InterPro" id="IPR005467">
    <property type="entry name" value="His_kinase_dom"/>
</dbReference>
<dbReference type="InterPro" id="IPR029151">
    <property type="entry name" value="Sensor-like_sf"/>
</dbReference>
<dbReference type="SUPFAM" id="SSF103190">
    <property type="entry name" value="Sensory domain-like"/>
    <property type="match status" value="1"/>
</dbReference>
<evidence type="ECO:0000256" key="3">
    <source>
        <dbReference type="ARBA" id="ARBA00012438"/>
    </source>
</evidence>
<dbReference type="SMART" id="SM00091">
    <property type="entry name" value="PAS"/>
    <property type="match status" value="1"/>
</dbReference>
<dbReference type="InterPro" id="IPR036890">
    <property type="entry name" value="HATPase_C_sf"/>
</dbReference>
<dbReference type="Gene3D" id="3.30.450.20">
    <property type="entry name" value="PAS domain"/>
    <property type="match status" value="2"/>
</dbReference>
<dbReference type="CDD" id="cd00130">
    <property type="entry name" value="PAS"/>
    <property type="match status" value="1"/>
</dbReference>
<keyword evidence="10" id="KW-0067">ATP-binding</keyword>
<name>A0A1M7PHC8_9FIRM</name>
<reference evidence="18 19" key="1">
    <citation type="submission" date="2016-10" db="EMBL/GenBank/DDBJ databases">
        <authorList>
            <person name="Varghese N."/>
            <person name="Submissions S."/>
        </authorList>
    </citation>
    <scope>NUCLEOTIDE SEQUENCE [LARGE SCALE GENOMIC DNA]</scope>
    <source>
        <strain evidence="16 19">WG2</strain>
        <strain evidence="17 18">WG5</strain>
    </source>
</reference>
<feature type="transmembrane region" description="Helical" evidence="14">
    <location>
        <begin position="170"/>
        <end position="193"/>
    </location>
</feature>
<proteinExistence type="predicted"/>
<evidence type="ECO:0000256" key="14">
    <source>
        <dbReference type="SAM" id="Phobius"/>
    </source>
</evidence>
<evidence type="ECO:0000256" key="5">
    <source>
        <dbReference type="ARBA" id="ARBA00022553"/>
    </source>
</evidence>
<dbReference type="Proteomes" id="UP000199519">
    <property type="component" value="Unassembled WGS sequence"/>
</dbReference>
<dbReference type="InterPro" id="IPR000014">
    <property type="entry name" value="PAS"/>
</dbReference>
<dbReference type="RefSeq" id="WP_073160785.1">
    <property type="nucleotide sequence ID" value="NZ_FNBJ01000066.1"/>
</dbReference>
<dbReference type="InterPro" id="IPR004358">
    <property type="entry name" value="Sig_transdc_His_kin-like_C"/>
</dbReference>
<dbReference type="InterPro" id="IPR035965">
    <property type="entry name" value="PAS-like_dom_sf"/>
</dbReference>
<keyword evidence="12" id="KW-0902">Two-component regulatory system</keyword>
<dbReference type="GO" id="GO:0005886">
    <property type="term" value="C:plasma membrane"/>
    <property type="evidence" value="ECO:0007669"/>
    <property type="project" value="UniProtKB-SubCell"/>
</dbReference>
<dbReference type="InterPro" id="IPR033463">
    <property type="entry name" value="sCache_3"/>
</dbReference>
<dbReference type="SUPFAM" id="SSF55874">
    <property type="entry name" value="ATPase domain of HSP90 chaperone/DNA topoisomerase II/histidine kinase"/>
    <property type="match status" value="1"/>
</dbReference>
<dbReference type="Pfam" id="PF17203">
    <property type="entry name" value="sCache_3_2"/>
    <property type="match status" value="1"/>
</dbReference>
<evidence type="ECO:0000256" key="4">
    <source>
        <dbReference type="ARBA" id="ARBA00022475"/>
    </source>
</evidence>
<keyword evidence="9" id="KW-0418">Kinase</keyword>
<dbReference type="SUPFAM" id="SSF55785">
    <property type="entry name" value="PYP-like sensor domain (PAS domain)"/>
    <property type="match status" value="1"/>
</dbReference>
<dbReference type="EC" id="2.7.13.3" evidence="3"/>
<sequence>MYDLKLKLRTKIILLFILIILILLILIGLLLNNYLTKIETEQLADNVMNVAQVVAKIPEIYMNIGIVGGMKIIQPLVEDIRFNTNTAYIVIMGMDGIRYSNPDRDNLGEPFIGEDHLKVLEKGESYISQSDGTLGSSVRAFAPIYRGNNQVGAVAVGILKEEINKRINDILWAVNIVLIFGGFLGVVGSILLANDIKKSIYDLEPEEIAKLIQDRNAILNSVKEAIIAIDRENKITFFNKVAREIIGVEGDLKNKNILEIIPNSKIPRVIETGESEFNKEQLINNTVILTNRVPIKIDDQVVGAVASFNKKNVVQKLAEELTGVKKLYEALRSQNHEFMNKLHTILGLIQIEEYETAERLISKVTFNKQEFTTFVMKNIKVEEIAGLLLGKYDHASELKVDFKIERDSHLNKIESPMLKESLIIIIGNLIENSLEGFAKNQKNKKIKFAVYDKNKEIEIMVEDNGSGIPKDIQQKVFKRGFSTKSESSGIGLDLIKSKIEFLGGEINLNSEADKGTKFTIVINKNQEVG</sequence>
<accession>A0A1M7PHC8</accession>
<keyword evidence="5" id="KW-0597">Phosphoprotein</keyword>
<keyword evidence="7 14" id="KW-0812">Transmembrane</keyword>
<dbReference type="InterPro" id="IPR039506">
    <property type="entry name" value="SPOB_a"/>
</dbReference>
<evidence type="ECO:0000256" key="6">
    <source>
        <dbReference type="ARBA" id="ARBA00022679"/>
    </source>
</evidence>
<evidence type="ECO:0000256" key="9">
    <source>
        <dbReference type="ARBA" id="ARBA00022777"/>
    </source>
</evidence>
<evidence type="ECO:0000256" key="12">
    <source>
        <dbReference type="ARBA" id="ARBA00023012"/>
    </source>
</evidence>
<protein>
    <recommendedName>
        <fullName evidence="3">histidine kinase</fullName>
        <ecNumber evidence="3">2.7.13.3</ecNumber>
    </recommendedName>
</protein>
<evidence type="ECO:0000313" key="16">
    <source>
        <dbReference type="EMBL" id="SDG22876.1"/>
    </source>
</evidence>
<dbReference type="Pfam" id="PF13188">
    <property type="entry name" value="PAS_8"/>
    <property type="match status" value="1"/>
</dbReference>
<dbReference type="Gene3D" id="3.30.565.10">
    <property type="entry name" value="Histidine kinase-like ATPase, C-terminal domain"/>
    <property type="match status" value="1"/>
</dbReference>
<evidence type="ECO:0000313" key="17">
    <source>
        <dbReference type="EMBL" id="SET27513.1"/>
    </source>
</evidence>
<dbReference type="NCBIfam" id="TIGR00229">
    <property type="entry name" value="sensory_box"/>
    <property type="match status" value="1"/>
</dbReference>
<organism evidence="17 18">
    <name type="scientific">Halanaerobium congolense</name>
    <dbReference type="NCBI Taxonomy" id="54121"/>
    <lineage>
        <taxon>Bacteria</taxon>
        <taxon>Bacillati</taxon>
        <taxon>Bacillota</taxon>
        <taxon>Clostridia</taxon>
        <taxon>Halanaerobiales</taxon>
        <taxon>Halanaerobiaceae</taxon>
        <taxon>Halanaerobium</taxon>
    </lineage>
</organism>
<dbReference type="EMBL" id="FNBJ01000066">
    <property type="protein sequence ID" value="SDG22876.1"/>
    <property type="molecule type" value="Genomic_DNA"/>
</dbReference>
<dbReference type="Gene3D" id="1.10.287.130">
    <property type="match status" value="1"/>
</dbReference>
<dbReference type="PANTHER" id="PTHR43547:SF10">
    <property type="entry name" value="SENSOR HISTIDINE KINASE DCUS"/>
    <property type="match status" value="1"/>
</dbReference>
<evidence type="ECO:0000256" key="13">
    <source>
        <dbReference type="ARBA" id="ARBA00023136"/>
    </source>
</evidence>
<dbReference type="Proteomes" id="UP000198612">
    <property type="component" value="Unassembled WGS sequence"/>
</dbReference>
<dbReference type="SUPFAM" id="SSF55890">
    <property type="entry name" value="Sporulation response regulatory protein Spo0B"/>
    <property type="match status" value="1"/>
</dbReference>
<feature type="transmembrane region" description="Helical" evidence="14">
    <location>
        <begin position="12"/>
        <end position="31"/>
    </location>
</feature>
<keyword evidence="8" id="KW-0547">Nucleotide-binding</keyword>
<dbReference type="GO" id="GO:0005524">
    <property type="term" value="F:ATP binding"/>
    <property type="evidence" value="ECO:0007669"/>
    <property type="project" value="UniProtKB-KW"/>
</dbReference>
<keyword evidence="11 14" id="KW-1133">Transmembrane helix</keyword>
<keyword evidence="6" id="KW-0808">Transferase</keyword>
<dbReference type="GO" id="GO:0000155">
    <property type="term" value="F:phosphorelay sensor kinase activity"/>
    <property type="evidence" value="ECO:0007669"/>
    <property type="project" value="InterPro"/>
</dbReference>
<evidence type="ECO:0000313" key="18">
    <source>
        <dbReference type="Proteomes" id="UP000198612"/>
    </source>
</evidence>
<dbReference type="PANTHER" id="PTHR43547">
    <property type="entry name" value="TWO-COMPONENT HISTIDINE KINASE"/>
    <property type="match status" value="1"/>
</dbReference>
<keyword evidence="13 14" id="KW-0472">Membrane</keyword>
<evidence type="ECO:0000256" key="11">
    <source>
        <dbReference type="ARBA" id="ARBA00022989"/>
    </source>
</evidence>
<comment type="subcellular location">
    <subcellularLocation>
        <location evidence="2">Cell membrane</location>
        <topology evidence="2">Multi-pass membrane protein</topology>
    </subcellularLocation>
</comment>
<dbReference type="InterPro" id="IPR003594">
    <property type="entry name" value="HATPase_dom"/>
</dbReference>
<evidence type="ECO:0000256" key="1">
    <source>
        <dbReference type="ARBA" id="ARBA00000085"/>
    </source>
</evidence>
<feature type="domain" description="Histidine kinase" evidence="15">
    <location>
        <begin position="312"/>
        <end position="526"/>
    </location>
</feature>
<dbReference type="Pfam" id="PF02518">
    <property type="entry name" value="HATPase_c"/>
    <property type="match status" value="1"/>
</dbReference>
<keyword evidence="19" id="KW-1185">Reference proteome</keyword>
<evidence type="ECO:0000313" key="19">
    <source>
        <dbReference type="Proteomes" id="UP000199519"/>
    </source>
</evidence>
<evidence type="ECO:0000256" key="2">
    <source>
        <dbReference type="ARBA" id="ARBA00004651"/>
    </source>
</evidence>
<keyword evidence="4" id="KW-1003">Cell membrane</keyword>
<dbReference type="PRINTS" id="PR00344">
    <property type="entry name" value="BCTRLSENSOR"/>
</dbReference>
<comment type="catalytic activity">
    <reaction evidence="1">
        <text>ATP + protein L-histidine = ADP + protein N-phospho-L-histidine.</text>
        <dbReference type="EC" id="2.7.13.3"/>
    </reaction>
</comment>
<gene>
    <name evidence="16" type="ORF">SAMN04488598_1662</name>
    <name evidence="17" type="ORF">SAMN04515652_1612</name>
</gene>
<dbReference type="SMART" id="SM00387">
    <property type="entry name" value="HATPase_c"/>
    <property type="match status" value="1"/>
</dbReference>
<evidence type="ECO:0000256" key="7">
    <source>
        <dbReference type="ARBA" id="ARBA00022692"/>
    </source>
</evidence>
<dbReference type="InterPro" id="IPR016120">
    <property type="entry name" value="Sig_transdc_His_kin_SpoOB"/>
</dbReference>
<dbReference type="AlphaFoldDB" id="A0A1M7PHC8"/>
<evidence type="ECO:0000259" key="15">
    <source>
        <dbReference type="PROSITE" id="PS50109"/>
    </source>
</evidence>